<accession>A0A2P2MB66</accession>
<dbReference type="AlphaFoldDB" id="A0A2P2MB66"/>
<dbReference type="EMBL" id="GGEC01047001">
    <property type="protein sequence ID" value="MBX27485.1"/>
    <property type="molecule type" value="Transcribed_RNA"/>
</dbReference>
<name>A0A2P2MB66_RHIMU</name>
<reference evidence="1" key="1">
    <citation type="submission" date="2018-02" db="EMBL/GenBank/DDBJ databases">
        <title>Rhizophora mucronata_Transcriptome.</title>
        <authorList>
            <person name="Meera S.P."/>
            <person name="Sreeshan A."/>
            <person name="Augustine A."/>
        </authorList>
    </citation>
    <scope>NUCLEOTIDE SEQUENCE</scope>
    <source>
        <tissue evidence="1">Leaf</tissue>
    </source>
</reference>
<evidence type="ECO:0000313" key="1">
    <source>
        <dbReference type="EMBL" id="MBX27485.1"/>
    </source>
</evidence>
<organism evidence="1">
    <name type="scientific">Rhizophora mucronata</name>
    <name type="common">Asiatic mangrove</name>
    <dbReference type="NCBI Taxonomy" id="61149"/>
    <lineage>
        <taxon>Eukaryota</taxon>
        <taxon>Viridiplantae</taxon>
        <taxon>Streptophyta</taxon>
        <taxon>Embryophyta</taxon>
        <taxon>Tracheophyta</taxon>
        <taxon>Spermatophyta</taxon>
        <taxon>Magnoliopsida</taxon>
        <taxon>eudicotyledons</taxon>
        <taxon>Gunneridae</taxon>
        <taxon>Pentapetalae</taxon>
        <taxon>rosids</taxon>
        <taxon>fabids</taxon>
        <taxon>Malpighiales</taxon>
        <taxon>Rhizophoraceae</taxon>
        <taxon>Rhizophora</taxon>
    </lineage>
</organism>
<protein>
    <submittedName>
        <fullName evidence="1">Uncharacterized protein</fullName>
    </submittedName>
</protein>
<sequence length="51" mass="6284">MVGKTRIKEECTSYPCSYWHLHDDRRWDSHSSYFWYIGLLHLKMHMHKSVS</sequence>
<proteinExistence type="predicted"/>